<keyword evidence="7" id="KW-0800">Toxin</keyword>
<dbReference type="EMBL" id="LRGB01001663">
    <property type="protein sequence ID" value="KZS10888.1"/>
    <property type="molecule type" value="Genomic_DNA"/>
</dbReference>
<dbReference type="GO" id="GO:0005509">
    <property type="term" value="F:calcium ion binding"/>
    <property type="evidence" value="ECO:0007669"/>
    <property type="project" value="InterPro"/>
</dbReference>
<comment type="cofactor">
    <cofactor evidence="1 11">
        <name>Ca(2+)</name>
        <dbReference type="ChEBI" id="CHEBI:29108"/>
    </cofactor>
</comment>
<comment type="caution">
    <text evidence="13">The sequence shown here is derived from an EMBL/GenBank/DDBJ whole genome shotgun (WGS) entry which is preliminary data.</text>
</comment>
<evidence type="ECO:0000256" key="9">
    <source>
        <dbReference type="ARBA" id="ARBA00047297"/>
    </source>
</evidence>
<keyword evidence="3" id="KW-1201">Platelet aggregation inhibiting toxin</keyword>
<evidence type="ECO:0000256" key="10">
    <source>
        <dbReference type="ARBA" id="ARBA00074431"/>
    </source>
</evidence>
<dbReference type="GO" id="GO:0004382">
    <property type="term" value="F:GDP phosphatase activity"/>
    <property type="evidence" value="ECO:0007669"/>
    <property type="project" value="TreeGrafter"/>
</dbReference>
<evidence type="ECO:0000313" key="13">
    <source>
        <dbReference type="EMBL" id="KZS10888.1"/>
    </source>
</evidence>
<dbReference type="GO" id="GO:0045134">
    <property type="term" value="F:UDP phosphatase activity"/>
    <property type="evidence" value="ECO:0007669"/>
    <property type="project" value="TreeGrafter"/>
</dbReference>
<feature type="binding site" evidence="11">
    <location>
        <position position="231"/>
    </location>
    <ligand>
        <name>Ca(2+)</name>
        <dbReference type="ChEBI" id="CHEBI:29108"/>
    </ligand>
</feature>
<evidence type="ECO:0000256" key="5">
    <source>
        <dbReference type="ARBA" id="ARBA00022801"/>
    </source>
</evidence>
<feature type="binding site" evidence="11">
    <location>
        <position position="300"/>
    </location>
    <ligand>
        <name>Ca(2+)</name>
        <dbReference type="ChEBI" id="CHEBI:29108"/>
    </ligand>
</feature>
<evidence type="ECO:0000256" key="12">
    <source>
        <dbReference type="SAM" id="Phobius"/>
    </source>
</evidence>
<keyword evidence="12" id="KW-1133">Transmembrane helix</keyword>
<organism evidence="13 14">
    <name type="scientific">Daphnia magna</name>
    <dbReference type="NCBI Taxonomy" id="35525"/>
    <lineage>
        <taxon>Eukaryota</taxon>
        <taxon>Metazoa</taxon>
        <taxon>Ecdysozoa</taxon>
        <taxon>Arthropoda</taxon>
        <taxon>Crustacea</taxon>
        <taxon>Branchiopoda</taxon>
        <taxon>Diplostraca</taxon>
        <taxon>Cladocera</taxon>
        <taxon>Anomopoda</taxon>
        <taxon>Daphniidae</taxon>
        <taxon>Daphnia</taxon>
    </lineage>
</organism>
<evidence type="ECO:0000256" key="6">
    <source>
        <dbReference type="ARBA" id="ARBA00022837"/>
    </source>
</evidence>
<feature type="binding site" evidence="11">
    <location>
        <position position="182"/>
    </location>
    <ligand>
        <name>Ca(2+)</name>
        <dbReference type="ChEBI" id="CHEBI:29108"/>
    </ligand>
</feature>
<dbReference type="FunFam" id="2.120.10.100:FF:000001">
    <property type="entry name" value="Soluble calcium-activated nucleotidase 1"/>
    <property type="match status" value="1"/>
</dbReference>
<keyword evidence="6 11" id="KW-0106">Calcium</keyword>
<dbReference type="OrthoDB" id="25028at2759"/>
<keyword evidence="14" id="KW-1185">Reference proteome</keyword>
<evidence type="ECO:0000256" key="4">
    <source>
        <dbReference type="ARBA" id="ARBA00022723"/>
    </source>
</evidence>
<dbReference type="PANTHER" id="PTHR13023">
    <property type="entry name" value="APYRASE"/>
    <property type="match status" value="1"/>
</dbReference>
<dbReference type="EC" id="3.6.1.5" evidence="2"/>
<proteinExistence type="inferred from homology"/>
<feature type="binding site" evidence="11">
    <location>
        <position position="361"/>
    </location>
    <ligand>
        <name>Ca(2+)</name>
        <dbReference type="ChEBI" id="CHEBI:29108"/>
    </ligand>
</feature>
<dbReference type="Gene3D" id="2.120.10.100">
    <property type="entry name" value="Apyrase"/>
    <property type="match status" value="1"/>
</dbReference>
<dbReference type="STRING" id="35525.A0A164TYM8"/>
<keyword evidence="7" id="KW-1199">Hemostasis impairing toxin</keyword>
<evidence type="ECO:0000256" key="1">
    <source>
        <dbReference type="ARBA" id="ARBA00001913"/>
    </source>
</evidence>
<keyword evidence="5" id="KW-0378">Hydrolase</keyword>
<sequence length="418" mass="47706">MVEYSKLTVTEPGFETTDRMQDWRQAIQIPTAYRIGNSTVRLQYQFVMGVLAVGVIALVMFYNSVSHSKPHNPYMLEKRIPTNYESDHLHKHNLPEPKLNTYNSTYPFTTPVRTEKGVRYKIAIISDLDTNSKKNDEWISYLKTGSLFVDVENNKVSLEWDKDELVTLKTSLAQGGRGMELSELVVFNGALLGFDDRTGTIYQIDIASKFAFPWVLLVDGHGRVAKGFKSEWATVKDQTLYVGGLGKAWTTPTGELVNYHPQYIKKISPTGEVSHIDWHTRYEKLAKTVDISFPGYIIHESASWSSVHKRWFFLPRRESKDRYDEKLDESRGTNLMLTADEEFSDIKAKRIGDISPTHGFSSFKFVPNTHDKLIVALKSEENQGKTASFIMAFDIDGQILLPETKIDGDFKYEGIEFI</sequence>
<dbReference type="AlphaFoldDB" id="A0A164TYM8"/>
<gene>
    <name evidence="13" type="ORF">APZ42_024551</name>
</gene>
<reference evidence="13 14" key="1">
    <citation type="submission" date="2016-03" db="EMBL/GenBank/DDBJ databases">
        <title>EvidentialGene: Evidence-directed Construction of Genes on Genomes.</title>
        <authorList>
            <person name="Gilbert D.G."/>
            <person name="Choi J.-H."/>
            <person name="Mockaitis K."/>
            <person name="Colbourne J."/>
            <person name="Pfrender M."/>
        </authorList>
    </citation>
    <scope>NUCLEOTIDE SEQUENCE [LARGE SCALE GENOMIC DNA]</scope>
    <source>
        <strain evidence="13 14">Xinb3</strain>
        <tissue evidence="13">Complete organism</tissue>
    </source>
</reference>
<evidence type="ECO:0000256" key="11">
    <source>
        <dbReference type="PIRSR" id="PIRSR609283-1"/>
    </source>
</evidence>
<comment type="similarity">
    <text evidence="8">Belongs to the apyrase family.</text>
</comment>
<evidence type="ECO:0000256" key="7">
    <source>
        <dbReference type="ARBA" id="ARBA00023240"/>
    </source>
</evidence>
<evidence type="ECO:0000256" key="8">
    <source>
        <dbReference type="ARBA" id="ARBA00025738"/>
    </source>
</evidence>
<dbReference type="InterPro" id="IPR009283">
    <property type="entry name" value="Apyrase"/>
</dbReference>
<dbReference type="Proteomes" id="UP000076858">
    <property type="component" value="Unassembled WGS sequence"/>
</dbReference>
<keyword evidence="4 11" id="KW-0479">Metal-binding</keyword>
<dbReference type="SUPFAM" id="SSF101887">
    <property type="entry name" value="Apyrase"/>
    <property type="match status" value="1"/>
</dbReference>
<dbReference type="PANTHER" id="PTHR13023:SF3">
    <property type="entry name" value="SOLUBLE CALCIUM-ACTIVATED NUCLEOTIDASE 1"/>
    <property type="match status" value="1"/>
</dbReference>
<dbReference type="GO" id="GO:0030166">
    <property type="term" value="P:proteoglycan biosynthetic process"/>
    <property type="evidence" value="ECO:0007669"/>
    <property type="project" value="TreeGrafter"/>
</dbReference>
<dbReference type="Pfam" id="PF06079">
    <property type="entry name" value="Apyrase"/>
    <property type="match status" value="1"/>
</dbReference>
<feature type="binding site" evidence="11">
    <location>
        <position position="183"/>
    </location>
    <ligand>
        <name>Ca(2+)</name>
        <dbReference type="ChEBI" id="CHEBI:29108"/>
    </ligand>
</feature>
<dbReference type="InterPro" id="IPR036258">
    <property type="entry name" value="Apyrase_sf"/>
</dbReference>
<accession>A0A164TYM8</accession>
<feature type="transmembrane region" description="Helical" evidence="12">
    <location>
        <begin position="44"/>
        <end position="62"/>
    </location>
</feature>
<keyword evidence="12" id="KW-0472">Membrane</keyword>
<comment type="catalytic activity">
    <reaction evidence="9">
        <text>a ribonucleoside 5'-triphosphate + 2 H2O = a ribonucleoside 5'-phosphate + 2 phosphate + 2 H(+)</text>
        <dbReference type="Rhea" id="RHEA:36795"/>
        <dbReference type="ChEBI" id="CHEBI:15377"/>
        <dbReference type="ChEBI" id="CHEBI:15378"/>
        <dbReference type="ChEBI" id="CHEBI:43474"/>
        <dbReference type="ChEBI" id="CHEBI:58043"/>
        <dbReference type="ChEBI" id="CHEBI:61557"/>
        <dbReference type="EC" id="3.6.1.5"/>
    </reaction>
    <physiologicalReaction direction="left-to-right" evidence="9">
        <dbReference type="Rhea" id="RHEA:36796"/>
    </physiologicalReaction>
</comment>
<name>A0A164TYM8_9CRUS</name>
<dbReference type="GO" id="GO:0004050">
    <property type="term" value="F:apyrase activity"/>
    <property type="evidence" value="ECO:0007669"/>
    <property type="project" value="UniProtKB-EC"/>
</dbReference>
<keyword evidence="12" id="KW-0812">Transmembrane</keyword>
<evidence type="ECO:0000313" key="14">
    <source>
        <dbReference type="Proteomes" id="UP000076858"/>
    </source>
</evidence>
<evidence type="ECO:0000256" key="2">
    <source>
        <dbReference type="ARBA" id="ARBA00012148"/>
    </source>
</evidence>
<evidence type="ECO:0000256" key="3">
    <source>
        <dbReference type="ARBA" id="ARBA00022442"/>
    </source>
</evidence>
<protein>
    <recommendedName>
        <fullName evidence="10">Apyrase</fullName>
        <ecNumber evidence="2">3.6.1.5</ecNumber>
    </recommendedName>
</protein>
<feature type="binding site" evidence="11">
    <location>
        <position position="413"/>
    </location>
    <ligand>
        <name>Ca(2+)</name>
        <dbReference type="ChEBI" id="CHEBI:29108"/>
    </ligand>
</feature>